<sequence>MNLSQPIRVPGKSLDTLGSHILLLVYSDLGNKIRRPGSLNGTTHATATPPLTRSFHPSLPTPVSGTRARLTKGLQHTAPLLYHAQLNTLRRHFIPDLIARVSDLCGPKIATLTPRRNTPTLSHWTCPTSARTSTVLAIPPQISQSDTEPVKGCHFNVIFRTWSALSARRQ</sequence>
<dbReference type="KEGG" id="lbc:LACBIDRAFT_317406"/>
<dbReference type="InParanoid" id="B0D539"/>
<dbReference type="Proteomes" id="UP000001194">
    <property type="component" value="Unassembled WGS sequence"/>
</dbReference>
<name>B0D539_LACBS</name>
<dbReference type="RefSeq" id="XP_001879119.1">
    <property type="nucleotide sequence ID" value="XM_001879084.1"/>
</dbReference>
<dbReference type="HOGENOM" id="CLU_1570885_0_0_1"/>
<keyword evidence="2" id="KW-1185">Reference proteome</keyword>
<evidence type="ECO:0000313" key="2">
    <source>
        <dbReference type="Proteomes" id="UP000001194"/>
    </source>
</evidence>
<evidence type="ECO:0000313" key="1">
    <source>
        <dbReference type="EMBL" id="EDR10669.1"/>
    </source>
</evidence>
<gene>
    <name evidence="1" type="ORF">LACBIDRAFT_317406</name>
</gene>
<dbReference type="OrthoDB" id="3119157at2759"/>
<accession>B0D539</accession>
<proteinExistence type="predicted"/>
<protein>
    <submittedName>
        <fullName evidence="1">Predicted protein</fullName>
    </submittedName>
</protein>
<organism evidence="2">
    <name type="scientific">Laccaria bicolor (strain S238N-H82 / ATCC MYA-4686)</name>
    <name type="common">Bicoloured deceiver</name>
    <name type="synonym">Laccaria laccata var. bicolor</name>
    <dbReference type="NCBI Taxonomy" id="486041"/>
    <lineage>
        <taxon>Eukaryota</taxon>
        <taxon>Fungi</taxon>
        <taxon>Dikarya</taxon>
        <taxon>Basidiomycota</taxon>
        <taxon>Agaricomycotina</taxon>
        <taxon>Agaricomycetes</taxon>
        <taxon>Agaricomycetidae</taxon>
        <taxon>Agaricales</taxon>
        <taxon>Agaricineae</taxon>
        <taxon>Hydnangiaceae</taxon>
        <taxon>Laccaria</taxon>
    </lineage>
</organism>
<reference evidence="1 2" key="1">
    <citation type="journal article" date="2008" name="Nature">
        <title>The genome of Laccaria bicolor provides insights into mycorrhizal symbiosis.</title>
        <authorList>
            <person name="Martin F."/>
            <person name="Aerts A."/>
            <person name="Ahren D."/>
            <person name="Brun A."/>
            <person name="Danchin E.G.J."/>
            <person name="Duchaussoy F."/>
            <person name="Gibon J."/>
            <person name="Kohler A."/>
            <person name="Lindquist E."/>
            <person name="Pereda V."/>
            <person name="Salamov A."/>
            <person name="Shapiro H.J."/>
            <person name="Wuyts J."/>
            <person name="Blaudez D."/>
            <person name="Buee M."/>
            <person name="Brokstein P."/>
            <person name="Canbaeck B."/>
            <person name="Cohen D."/>
            <person name="Courty P.E."/>
            <person name="Coutinho P.M."/>
            <person name="Delaruelle C."/>
            <person name="Detter J.C."/>
            <person name="Deveau A."/>
            <person name="DiFazio S."/>
            <person name="Duplessis S."/>
            <person name="Fraissinet-Tachet L."/>
            <person name="Lucic E."/>
            <person name="Frey-Klett P."/>
            <person name="Fourrey C."/>
            <person name="Feussner I."/>
            <person name="Gay G."/>
            <person name="Grimwood J."/>
            <person name="Hoegger P.J."/>
            <person name="Jain P."/>
            <person name="Kilaru S."/>
            <person name="Labbe J."/>
            <person name="Lin Y.C."/>
            <person name="Legue V."/>
            <person name="Le Tacon F."/>
            <person name="Marmeisse R."/>
            <person name="Melayah D."/>
            <person name="Montanini B."/>
            <person name="Muratet M."/>
            <person name="Nehls U."/>
            <person name="Niculita-Hirzel H."/>
            <person name="Oudot-Le Secq M.P."/>
            <person name="Peter M."/>
            <person name="Quesneville H."/>
            <person name="Rajashekar B."/>
            <person name="Reich M."/>
            <person name="Rouhier N."/>
            <person name="Schmutz J."/>
            <person name="Yin T."/>
            <person name="Chalot M."/>
            <person name="Henrissat B."/>
            <person name="Kuees U."/>
            <person name="Lucas S."/>
            <person name="Van de Peer Y."/>
            <person name="Podila G.K."/>
            <person name="Polle A."/>
            <person name="Pukkila P.J."/>
            <person name="Richardson P.M."/>
            <person name="Rouze P."/>
            <person name="Sanders I.R."/>
            <person name="Stajich J.E."/>
            <person name="Tunlid A."/>
            <person name="Tuskan G."/>
            <person name="Grigoriev I.V."/>
        </authorList>
    </citation>
    <scope>NUCLEOTIDE SEQUENCE [LARGE SCALE GENOMIC DNA]</scope>
    <source>
        <strain evidence="2">S238N-H82 / ATCC MYA-4686</strain>
    </source>
</reference>
<dbReference type="AlphaFoldDB" id="B0D539"/>
<dbReference type="GeneID" id="6074561"/>
<dbReference type="EMBL" id="DS547097">
    <property type="protein sequence ID" value="EDR10669.1"/>
    <property type="molecule type" value="Genomic_DNA"/>
</dbReference>